<sequence>MYAKGKSSNVPSDSQAREKSTAGDQRVGEMEGNYRPKERRRRRRRRRGGGGGGKGSGTEGICWIISLQCCSIDLRMDPCCRGSGTSPM</sequence>
<keyword evidence="3" id="KW-1185">Reference proteome</keyword>
<protein>
    <submittedName>
        <fullName evidence="2">Uncharacterized protein</fullName>
    </submittedName>
</protein>
<feature type="compositionally biased region" description="Basic residues" evidence="1">
    <location>
        <begin position="37"/>
        <end position="48"/>
    </location>
</feature>
<evidence type="ECO:0000313" key="3">
    <source>
        <dbReference type="Proteomes" id="UP000324091"/>
    </source>
</evidence>
<feature type="compositionally biased region" description="Gly residues" evidence="1">
    <location>
        <begin position="49"/>
        <end position="58"/>
    </location>
</feature>
<evidence type="ECO:0000313" key="2">
    <source>
        <dbReference type="EMBL" id="TWW60053.1"/>
    </source>
</evidence>
<gene>
    <name evidence="2" type="ORF">D4764_05G0001430</name>
</gene>
<dbReference type="Proteomes" id="UP000324091">
    <property type="component" value="Chromosome 5"/>
</dbReference>
<dbReference type="EMBL" id="RHFK02000018">
    <property type="protein sequence ID" value="TWW60053.1"/>
    <property type="molecule type" value="Genomic_DNA"/>
</dbReference>
<accession>A0A5C6MYJ5</accession>
<dbReference type="AlphaFoldDB" id="A0A5C6MYJ5"/>
<evidence type="ECO:0000256" key="1">
    <source>
        <dbReference type="SAM" id="MobiDB-lite"/>
    </source>
</evidence>
<feature type="compositionally biased region" description="Basic and acidic residues" evidence="1">
    <location>
        <begin position="15"/>
        <end position="36"/>
    </location>
</feature>
<feature type="compositionally biased region" description="Polar residues" evidence="1">
    <location>
        <begin position="1"/>
        <end position="14"/>
    </location>
</feature>
<reference evidence="2 3" key="1">
    <citation type="submission" date="2019-04" db="EMBL/GenBank/DDBJ databases">
        <title>Chromosome genome assembly for Takifugu flavidus.</title>
        <authorList>
            <person name="Xiao S."/>
        </authorList>
    </citation>
    <scope>NUCLEOTIDE SEQUENCE [LARGE SCALE GENOMIC DNA]</scope>
    <source>
        <strain evidence="2">HTHZ2018</strain>
        <tissue evidence="2">Muscle</tissue>
    </source>
</reference>
<feature type="region of interest" description="Disordered" evidence="1">
    <location>
        <begin position="1"/>
        <end position="59"/>
    </location>
</feature>
<name>A0A5C6MYJ5_9TELE</name>
<proteinExistence type="predicted"/>
<organism evidence="2 3">
    <name type="scientific">Takifugu flavidus</name>
    <name type="common">sansaifugu</name>
    <dbReference type="NCBI Taxonomy" id="433684"/>
    <lineage>
        <taxon>Eukaryota</taxon>
        <taxon>Metazoa</taxon>
        <taxon>Chordata</taxon>
        <taxon>Craniata</taxon>
        <taxon>Vertebrata</taxon>
        <taxon>Euteleostomi</taxon>
        <taxon>Actinopterygii</taxon>
        <taxon>Neopterygii</taxon>
        <taxon>Teleostei</taxon>
        <taxon>Neoteleostei</taxon>
        <taxon>Acanthomorphata</taxon>
        <taxon>Eupercaria</taxon>
        <taxon>Tetraodontiformes</taxon>
        <taxon>Tetradontoidea</taxon>
        <taxon>Tetraodontidae</taxon>
        <taxon>Takifugu</taxon>
    </lineage>
</organism>
<comment type="caution">
    <text evidence="2">The sequence shown here is derived from an EMBL/GenBank/DDBJ whole genome shotgun (WGS) entry which is preliminary data.</text>
</comment>